<dbReference type="AlphaFoldDB" id="A0A411PG41"/>
<dbReference type="PANTHER" id="PTHR33507">
    <property type="entry name" value="INNER MEMBRANE PROTEIN YBBJ"/>
    <property type="match status" value="1"/>
</dbReference>
<accession>A0A411PG41</accession>
<evidence type="ECO:0000313" key="8">
    <source>
        <dbReference type="Proteomes" id="UP000291106"/>
    </source>
</evidence>
<proteinExistence type="predicted"/>
<evidence type="ECO:0000256" key="4">
    <source>
        <dbReference type="ARBA" id="ARBA00023136"/>
    </source>
</evidence>
<keyword evidence="4 5" id="KW-0472">Membrane</keyword>
<dbReference type="Gene3D" id="2.40.50.140">
    <property type="entry name" value="Nucleic acid-binding proteins"/>
    <property type="match status" value="1"/>
</dbReference>
<protein>
    <submittedName>
        <fullName evidence="7">NfeD family protein</fullName>
    </submittedName>
</protein>
<organism evidence="7 8">
    <name type="scientific">Shewanella maritima</name>
    <dbReference type="NCBI Taxonomy" id="2520507"/>
    <lineage>
        <taxon>Bacteria</taxon>
        <taxon>Pseudomonadati</taxon>
        <taxon>Pseudomonadota</taxon>
        <taxon>Gammaproteobacteria</taxon>
        <taxon>Alteromonadales</taxon>
        <taxon>Shewanellaceae</taxon>
        <taxon>Shewanella</taxon>
    </lineage>
</organism>
<reference evidence="7 8" key="1">
    <citation type="submission" date="2019-02" db="EMBL/GenBank/DDBJ databases">
        <title>Shewanella sp. D4-2 isolated from Dokdo Island.</title>
        <authorList>
            <person name="Baek K."/>
        </authorList>
    </citation>
    <scope>NUCLEOTIDE SEQUENCE [LARGE SCALE GENOMIC DNA]</scope>
    <source>
        <strain evidence="7 8">D4-2</strain>
    </source>
</reference>
<evidence type="ECO:0000256" key="3">
    <source>
        <dbReference type="ARBA" id="ARBA00022989"/>
    </source>
</evidence>
<dbReference type="InterPro" id="IPR012340">
    <property type="entry name" value="NA-bd_OB-fold"/>
</dbReference>
<dbReference type="KEGG" id="smai:EXU30_07250"/>
<dbReference type="GO" id="GO:0005886">
    <property type="term" value="C:plasma membrane"/>
    <property type="evidence" value="ECO:0007669"/>
    <property type="project" value="TreeGrafter"/>
</dbReference>
<evidence type="ECO:0000256" key="5">
    <source>
        <dbReference type="SAM" id="Phobius"/>
    </source>
</evidence>
<name>A0A411PG41_9GAMM</name>
<evidence type="ECO:0000259" key="6">
    <source>
        <dbReference type="Pfam" id="PF01957"/>
    </source>
</evidence>
<sequence length="160" mass="17255">MDFTNPIFIWLVIGIVMMLAEIIIPGGIIILLGVACVLVASALAVGFIDGLSQSLTLWFISSMVLLLAFRHVTQKMIGGDAHVDNTDEELDLYNQVATVKADIGPGEKTGRITCLGSDWTALGNGSVIKKGTEVRIICRENIGFVVEPLLPQETPQDMSQ</sequence>
<dbReference type="RefSeq" id="WP_130598720.1">
    <property type="nucleotide sequence ID" value="NZ_CP036200.1"/>
</dbReference>
<feature type="transmembrane region" description="Helical" evidence="5">
    <location>
        <begin position="54"/>
        <end position="72"/>
    </location>
</feature>
<dbReference type="Pfam" id="PF01957">
    <property type="entry name" value="NfeD"/>
    <property type="match status" value="1"/>
</dbReference>
<dbReference type="InterPro" id="IPR052165">
    <property type="entry name" value="Membrane_assoc_protease"/>
</dbReference>
<evidence type="ECO:0000313" key="7">
    <source>
        <dbReference type="EMBL" id="QBF82515.1"/>
    </source>
</evidence>
<dbReference type="OrthoDB" id="338089at2"/>
<evidence type="ECO:0000256" key="1">
    <source>
        <dbReference type="ARBA" id="ARBA00004141"/>
    </source>
</evidence>
<feature type="transmembrane region" description="Helical" evidence="5">
    <location>
        <begin position="6"/>
        <end position="24"/>
    </location>
</feature>
<dbReference type="EMBL" id="CP036200">
    <property type="protein sequence ID" value="QBF82515.1"/>
    <property type="molecule type" value="Genomic_DNA"/>
</dbReference>
<dbReference type="InterPro" id="IPR002810">
    <property type="entry name" value="NfeD-like_C"/>
</dbReference>
<gene>
    <name evidence="7" type="ORF">EXU30_07250</name>
</gene>
<dbReference type="Proteomes" id="UP000291106">
    <property type="component" value="Chromosome"/>
</dbReference>
<keyword evidence="8" id="KW-1185">Reference proteome</keyword>
<comment type="subcellular location">
    <subcellularLocation>
        <location evidence="1">Membrane</location>
        <topology evidence="1">Multi-pass membrane protein</topology>
    </subcellularLocation>
</comment>
<dbReference type="PANTHER" id="PTHR33507:SF3">
    <property type="entry name" value="INNER MEMBRANE PROTEIN YBBJ"/>
    <property type="match status" value="1"/>
</dbReference>
<feature type="domain" description="NfeD-like C-terminal" evidence="6">
    <location>
        <begin position="93"/>
        <end position="148"/>
    </location>
</feature>
<keyword evidence="2 5" id="KW-0812">Transmembrane</keyword>
<keyword evidence="3 5" id="KW-1133">Transmembrane helix</keyword>
<evidence type="ECO:0000256" key="2">
    <source>
        <dbReference type="ARBA" id="ARBA00022692"/>
    </source>
</evidence>
<feature type="transmembrane region" description="Helical" evidence="5">
    <location>
        <begin position="29"/>
        <end position="48"/>
    </location>
</feature>